<dbReference type="EMBL" id="OV651813">
    <property type="protein sequence ID" value="CAH1098701.1"/>
    <property type="molecule type" value="Genomic_DNA"/>
</dbReference>
<feature type="compositionally biased region" description="Polar residues" evidence="1">
    <location>
        <begin position="81"/>
        <end position="90"/>
    </location>
</feature>
<accession>A0A9P0CCK4</accession>
<feature type="compositionally biased region" description="Basic and acidic residues" evidence="1">
    <location>
        <begin position="1"/>
        <end position="10"/>
    </location>
</feature>
<evidence type="ECO:0000313" key="3">
    <source>
        <dbReference type="Proteomes" id="UP001153636"/>
    </source>
</evidence>
<feature type="region of interest" description="Disordered" evidence="1">
    <location>
        <begin position="81"/>
        <end position="172"/>
    </location>
</feature>
<name>A0A9P0CCK4_9CUCU</name>
<proteinExistence type="predicted"/>
<evidence type="ECO:0000256" key="1">
    <source>
        <dbReference type="SAM" id="MobiDB-lite"/>
    </source>
</evidence>
<dbReference type="OrthoDB" id="6746758at2759"/>
<feature type="compositionally biased region" description="Basic residues" evidence="1">
    <location>
        <begin position="153"/>
        <end position="170"/>
    </location>
</feature>
<feature type="compositionally biased region" description="Polar residues" evidence="1">
    <location>
        <begin position="22"/>
        <end position="36"/>
    </location>
</feature>
<sequence length="236" mass="26881">MASNRREFFRKYCHPPMVPEEIQSQNNQDNGLASTAKSDEGPSTAEPASPLHTHVIITDENLSEKNLMDLETCQNTLLKNVQDKVSSPSPNKEDLPCSSQVSPSLYEPASKPNYEPFPGNDSSWDGTAESESESEDSSKKKRVEIGTVNENFRKKKKPVNKAKERKARRDRGKEYVLKKGTKVRPRAVKENPCVQKKCINGCDMITDERRQQIFQHYWSLNADNRRDWCGTREGFC</sequence>
<evidence type="ECO:0000313" key="2">
    <source>
        <dbReference type="EMBL" id="CAH1098701.1"/>
    </source>
</evidence>
<organism evidence="2 3">
    <name type="scientific">Psylliodes chrysocephalus</name>
    <dbReference type="NCBI Taxonomy" id="3402493"/>
    <lineage>
        <taxon>Eukaryota</taxon>
        <taxon>Metazoa</taxon>
        <taxon>Ecdysozoa</taxon>
        <taxon>Arthropoda</taxon>
        <taxon>Hexapoda</taxon>
        <taxon>Insecta</taxon>
        <taxon>Pterygota</taxon>
        <taxon>Neoptera</taxon>
        <taxon>Endopterygota</taxon>
        <taxon>Coleoptera</taxon>
        <taxon>Polyphaga</taxon>
        <taxon>Cucujiformia</taxon>
        <taxon>Chrysomeloidea</taxon>
        <taxon>Chrysomelidae</taxon>
        <taxon>Galerucinae</taxon>
        <taxon>Alticini</taxon>
        <taxon>Psylliodes</taxon>
    </lineage>
</organism>
<dbReference type="AlphaFoldDB" id="A0A9P0CCK4"/>
<keyword evidence="3" id="KW-1185">Reference proteome</keyword>
<protein>
    <submittedName>
        <fullName evidence="2">Uncharacterized protein</fullName>
    </submittedName>
</protein>
<feature type="region of interest" description="Disordered" evidence="1">
    <location>
        <begin position="1"/>
        <end position="57"/>
    </location>
</feature>
<dbReference type="Proteomes" id="UP001153636">
    <property type="component" value="Chromosome 1"/>
</dbReference>
<gene>
    <name evidence="2" type="ORF">PSYICH_LOCUS1246</name>
</gene>
<reference evidence="2" key="1">
    <citation type="submission" date="2022-01" db="EMBL/GenBank/DDBJ databases">
        <authorList>
            <person name="King R."/>
        </authorList>
    </citation>
    <scope>NUCLEOTIDE SEQUENCE</scope>
</reference>